<dbReference type="Gene3D" id="3.10.10.10">
    <property type="entry name" value="HIV Type 1 Reverse Transcriptase, subunit A, domain 1"/>
    <property type="match status" value="1"/>
</dbReference>
<dbReference type="Gene3D" id="2.40.70.10">
    <property type="entry name" value="Acid Proteases"/>
    <property type="match status" value="1"/>
</dbReference>
<reference evidence="1" key="2">
    <citation type="submission" date="2019-06" db="EMBL/GenBank/DDBJ databases">
        <title>Genomics analysis of Aphanomyces spp. identifies a new class of oomycete effector associated with host adaptation.</title>
        <authorList>
            <person name="Gaulin E."/>
        </authorList>
    </citation>
    <scope>NUCLEOTIDE SEQUENCE</scope>
    <source>
        <strain evidence="1">CBS 578.67</strain>
    </source>
</reference>
<protein>
    <submittedName>
        <fullName evidence="2">Aste57867_20176 protein</fullName>
    </submittedName>
</protein>
<evidence type="ECO:0000313" key="2">
    <source>
        <dbReference type="EMBL" id="VFT96870.1"/>
    </source>
</evidence>
<evidence type="ECO:0000313" key="3">
    <source>
        <dbReference type="Proteomes" id="UP000332933"/>
    </source>
</evidence>
<dbReference type="CDD" id="cd01647">
    <property type="entry name" value="RT_LTR"/>
    <property type="match status" value="1"/>
</dbReference>
<dbReference type="Proteomes" id="UP000332933">
    <property type="component" value="Unassembled WGS sequence"/>
</dbReference>
<keyword evidence="3" id="KW-1185">Reference proteome</keyword>
<reference evidence="2 3" key="1">
    <citation type="submission" date="2019-03" db="EMBL/GenBank/DDBJ databases">
        <authorList>
            <person name="Gaulin E."/>
            <person name="Dumas B."/>
        </authorList>
    </citation>
    <scope>NUCLEOTIDE SEQUENCE [LARGE SCALE GENOMIC DNA]</scope>
    <source>
        <strain evidence="2">CBS 568.67</strain>
    </source>
</reference>
<dbReference type="PANTHER" id="PTHR24559">
    <property type="entry name" value="TRANSPOSON TY3-I GAG-POL POLYPROTEIN"/>
    <property type="match status" value="1"/>
</dbReference>
<dbReference type="InterPro" id="IPR021109">
    <property type="entry name" value="Peptidase_aspartic_dom_sf"/>
</dbReference>
<name>A0A485LGC0_9STRA</name>
<evidence type="ECO:0000313" key="1">
    <source>
        <dbReference type="EMBL" id="KAF0688193.1"/>
    </source>
</evidence>
<gene>
    <name evidence="2" type="primary">Aste57867_20176</name>
    <name evidence="1" type="ORF">As57867_020110</name>
    <name evidence="2" type="ORF">ASTE57867_20176</name>
</gene>
<dbReference type="OrthoDB" id="161383at2759"/>
<organism evidence="2 3">
    <name type="scientific">Aphanomyces stellatus</name>
    <dbReference type="NCBI Taxonomy" id="120398"/>
    <lineage>
        <taxon>Eukaryota</taxon>
        <taxon>Sar</taxon>
        <taxon>Stramenopiles</taxon>
        <taxon>Oomycota</taxon>
        <taxon>Saprolegniomycetes</taxon>
        <taxon>Saprolegniales</taxon>
        <taxon>Verrucalvaceae</taxon>
        <taxon>Aphanomyces</taxon>
    </lineage>
</organism>
<accession>A0A485LGC0</accession>
<dbReference type="EMBL" id="VJMH01006747">
    <property type="protein sequence ID" value="KAF0688193.1"/>
    <property type="molecule type" value="Genomic_DNA"/>
</dbReference>
<dbReference type="SUPFAM" id="SSF56672">
    <property type="entry name" value="DNA/RNA polymerases"/>
    <property type="match status" value="1"/>
</dbReference>
<dbReference type="InterPro" id="IPR053134">
    <property type="entry name" value="RNA-dir_DNA_polymerase"/>
</dbReference>
<dbReference type="InterPro" id="IPR043502">
    <property type="entry name" value="DNA/RNA_pol_sf"/>
</dbReference>
<dbReference type="AlphaFoldDB" id="A0A485LGC0"/>
<sequence>MIKPGVMNGKPVKVLIDSEATNSLCRLSLGKHVVRTKTVRLAGYDGAMWEPTRTREVKENVAIDVFFFKDTPMIEWDWKEKDFNVILGQPWFQQHNPVIDWHKRTIESVDETVEANAVAIDNPGWIAKICHVNRQDEVKPAKIEAVLAEFKDVFPKELPDGPPPKWSVQFDLTLKSDAKPKPHAPFRLAIVEQASQNKFVDNIKKKGWVELSSSDWASNIFAVPKKDENGKMPFRHVRLKTVTANTPMRWVDYRHVNSQSEIPKIPLPNIEDLFNKMHGCSIFTKTNLASGYHQMLVVPHARRYTAFRTHKEILQLCVAPMGMAGMPGIWSRLM</sequence>
<dbReference type="EMBL" id="CAADRA010006770">
    <property type="protein sequence ID" value="VFT96870.1"/>
    <property type="molecule type" value="Genomic_DNA"/>
</dbReference>
<dbReference type="CDD" id="cd00303">
    <property type="entry name" value="retropepsin_like"/>
    <property type="match status" value="1"/>
</dbReference>
<proteinExistence type="predicted"/>
<dbReference type="PANTHER" id="PTHR24559:SF451">
    <property type="entry name" value="REVERSE TRANSCRIPTASE"/>
    <property type="match status" value="1"/>
</dbReference>